<dbReference type="SUPFAM" id="SSF110391">
    <property type="entry name" value="GlpP-like"/>
    <property type="match status" value="1"/>
</dbReference>
<gene>
    <name evidence="1" type="ORF">IAB89_03735</name>
</gene>
<comment type="caution">
    <text evidence="1">The sequence shown here is derived from an EMBL/GenBank/DDBJ whole genome shotgun (WGS) entry which is preliminary data.</text>
</comment>
<evidence type="ECO:0000313" key="1">
    <source>
        <dbReference type="EMBL" id="HIR46761.1"/>
    </source>
</evidence>
<dbReference type="InterPro" id="IPR013785">
    <property type="entry name" value="Aldolase_TIM"/>
</dbReference>
<sequence length="186" mass="20524">MDFKEIMADCPVIAAVKDMDELEQCLKADIKVVFILFGTVCSIPRIVERVKETGRYAMVHLDLITGLSAKEASVDFIREYTKADGIISTKQPIIARAAELGFCTVQRFFVIDSMALSNVTRRHDSCHPDFIEILPGVMPKIIRRICRETQTPIIAGGLIADKEDIMAALGAGACAISTTNPSVWFM</sequence>
<dbReference type="PANTHER" id="PTHR35787">
    <property type="entry name" value="GLYCEROL UPTAKE OPERON ANTITERMINATOR REGULATORY PROTEIN"/>
    <property type="match status" value="1"/>
</dbReference>
<name>A0A9D1AL88_9FIRM</name>
<dbReference type="PANTHER" id="PTHR35787:SF1">
    <property type="entry name" value="GLYCEROL UPTAKE OPERON ANTITERMINATOR REGULATORY PROTEIN"/>
    <property type="match status" value="1"/>
</dbReference>
<organism evidence="1 2">
    <name type="scientific">Candidatus Caccousia avicola</name>
    <dbReference type="NCBI Taxonomy" id="2840721"/>
    <lineage>
        <taxon>Bacteria</taxon>
        <taxon>Bacillati</taxon>
        <taxon>Bacillota</taxon>
        <taxon>Clostridia</taxon>
        <taxon>Eubacteriales</taxon>
        <taxon>Oscillospiraceae</taxon>
        <taxon>Oscillospiraceae incertae sedis</taxon>
        <taxon>Candidatus Caccousia</taxon>
    </lineage>
</organism>
<dbReference type="GO" id="GO:0006071">
    <property type="term" value="P:glycerol metabolic process"/>
    <property type="evidence" value="ECO:0007669"/>
    <property type="project" value="InterPro"/>
</dbReference>
<protein>
    <submittedName>
        <fullName evidence="1">Glycerol-3-phosphate responsive antiterminator</fullName>
    </submittedName>
</protein>
<proteinExistence type="predicted"/>
<reference evidence="1" key="1">
    <citation type="submission" date="2020-10" db="EMBL/GenBank/DDBJ databases">
        <authorList>
            <person name="Gilroy R."/>
        </authorList>
    </citation>
    <scope>NUCLEOTIDE SEQUENCE</scope>
    <source>
        <strain evidence="1">ChiSxjej1B13-7958</strain>
    </source>
</reference>
<dbReference type="Proteomes" id="UP000824242">
    <property type="component" value="Unassembled WGS sequence"/>
</dbReference>
<dbReference type="AlphaFoldDB" id="A0A9D1AL88"/>
<reference evidence="1" key="2">
    <citation type="journal article" date="2021" name="PeerJ">
        <title>Extensive microbial diversity within the chicken gut microbiome revealed by metagenomics and culture.</title>
        <authorList>
            <person name="Gilroy R."/>
            <person name="Ravi A."/>
            <person name="Getino M."/>
            <person name="Pursley I."/>
            <person name="Horton D.L."/>
            <person name="Alikhan N.F."/>
            <person name="Baker D."/>
            <person name="Gharbi K."/>
            <person name="Hall N."/>
            <person name="Watson M."/>
            <person name="Adriaenssens E.M."/>
            <person name="Foster-Nyarko E."/>
            <person name="Jarju S."/>
            <person name="Secka A."/>
            <person name="Antonio M."/>
            <person name="Oren A."/>
            <person name="Chaudhuri R.R."/>
            <person name="La Ragione R."/>
            <person name="Hildebrand F."/>
            <person name="Pallen M.J."/>
        </authorList>
    </citation>
    <scope>NUCLEOTIDE SEQUENCE</scope>
    <source>
        <strain evidence="1">ChiSxjej1B13-7958</strain>
    </source>
</reference>
<dbReference type="Pfam" id="PF04309">
    <property type="entry name" value="G3P_antiterm"/>
    <property type="match status" value="1"/>
</dbReference>
<dbReference type="PIRSF" id="PIRSF016897">
    <property type="entry name" value="GlpP"/>
    <property type="match status" value="1"/>
</dbReference>
<dbReference type="Gene3D" id="3.20.20.70">
    <property type="entry name" value="Aldolase class I"/>
    <property type="match status" value="1"/>
</dbReference>
<dbReference type="GO" id="GO:0006355">
    <property type="term" value="P:regulation of DNA-templated transcription"/>
    <property type="evidence" value="ECO:0007669"/>
    <property type="project" value="InterPro"/>
</dbReference>
<evidence type="ECO:0000313" key="2">
    <source>
        <dbReference type="Proteomes" id="UP000824242"/>
    </source>
</evidence>
<accession>A0A9D1AL88</accession>
<dbReference type="InterPro" id="IPR006699">
    <property type="entry name" value="GlpP"/>
</dbReference>
<dbReference type="EMBL" id="DVGZ01000039">
    <property type="protein sequence ID" value="HIR46761.1"/>
    <property type="molecule type" value="Genomic_DNA"/>
</dbReference>